<gene>
    <name evidence="2" type="ORF">N0V83_010521</name>
</gene>
<sequence>MSDKKPVSMTTDQAQSGISQELRNNIYSALLSYGGIRNIESTLDEVLRREGFKDELRRYITYLFRSGQATSAEQARDLAMEKIREAMQSSKTNGTTNGTNGTSNGTVDGSEDYNLRIPHEAIKAGTRSVQEELDKVCDITCEDE</sequence>
<evidence type="ECO:0000256" key="1">
    <source>
        <dbReference type="SAM" id="MobiDB-lite"/>
    </source>
</evidence>
<keyword evidence="3" id="KW-1185">Reference proteome</keyword>
<dbReference type="Proteomes" id="UP001140560">
    <property type="component" value="Unassembled WGS sequence"/>
</dbReference>
<proteinExistence type="predicted"/>
<feature type="compositionally biased region" description="Low complexity" evidence="1">
    <location>
        <begin position="92"/>
        <end position="106"/>
    </location>
</feature>
<dbReference type="AlphaFoldDB" id="A0A9W9CGM0"/>
<organism evidence="2 3">
    <name type="scientific">Neocucurbitaria cava</name>
    <dbReference type="NCBI Taxonomy" id="798079"/>
    <lineage>
        <taxon>Eukaryota</taxon>
        <taxon>Fungi</taxon>
        <taxon>Dikarya</taxon>
        <taxon>Ascomycota</taxon>
        <taxon>Pezizomycotina</taxon>
        <taxon>Dothideomycetes</taxon>
        <taxon>Pleosporomycetidae</taxon>
        <taxon>Pleosporales</taxon>
        <taxon>Pleosporineae</taxon>
        <taxon>Cucurbitariaceae</taxon>
        <taxon>Neocucurbitaria</taxon>
    </lineage>
</organism>
<feature type="region of interest" description="Disordered" evidence="1">
    <location>
        <begin position="84"/>
        <end position="112"/>
    </location>
</feature>
<name>A0A9W9CGM0_9PLEO</name>
<reference evidence="2" key="1">
    <citation type="submission" date="2022-10" db="EMBL/GenBank/DDBJ databases">
        <title>Tapping the CABI collections for fungal endophytes: first genome assemblies for Collariella, Neodidymelliopsis, Ascochyta clinopodiicola, Didymella pomorum, Didymosphaeria variabile, Neocosmospora piperis and Neocucurbitaria cava.</title>
        <authorList>
            <person name="Hill R."/>
        </authorList>
    </citation>
    <scope>NUCLEOTIDE SEQUENCE</scope>
    <source>
        <strain evidence="2">IMI 356814</strain>
    </source>
</reference>
<protein>
    <submittedName>
        <fullName evidence="2">Uncharacterized protein</fullName>
    </submittedName>
</protein>
<evidence type="ECO:0000313" key="3">
    <source>
        <dbReference type="Proteomes" id="UP001140560"/>
    </source>
</evidence>
<dbReference type="OrthoDB" id="5355007at2759"/>
<comment type="caution">
    <text evidence="2">The sequence shown here is derived from an EMBL/GenBank/DDBJ whole genome shotgun (WGS) entry which is preliminary data.</text>
</comment>
<accession>A0A9W9CGM0</accession>
<evidence type="ECO:0000313" key="2">
    <source>
        <dbReference type="EMBL" id="KAJ4362428.1"/>
    </source>
</evidence>
<dbReference type="EMBL" id="JAPEUY010000021">
    <property type="protein sequence ID" value="KAJ4362428.1"/>
    <property type="molecule type" value="Genomic_DNA"/>
</dbReference>